<dbReference type="GeneID" id="67442742"/>
<protein>
    <submittedName>
        <fullName evidence="2">Uncharacterized protein</fullName>
    </submittedName>
</protein>
<keyword evidence="3" id="KW-1185">Reference proteome</keyword>
<evidence type="ECO:0000313" key="2">
    <source>
        <dbReference type="EMBL" id="QYX73918.1"/>
    </source>
</evidence>
<dbReference type="PROSITE" id="PS51257">
    <property type="entry name" value="PROKAR_LIPOPROTEIN"/>
    <property type="match status" value="1"/>
</dbReference>
<accession>A0ABX8XEX8</accession>
<sequence length="91" mass="9918">MKKTALMSLLGLGLFACVAHASEFDLPGFVTEVEDGRLWVFKENSAELTEFKQHGEPAKQFTVIGAGPKGMTVKSADKETLDEYLAKVKAN</sequence>
<reference evidence="2 3" key="1">
    <citation type="submission" date="2021-08" db="EMBL/GenBank/DDBJ databases">
        <title>Shewanella putrefaciens YZ-J, complete genome.</title>
        <authorList>
            <person name="Yi Z."/>
        </authorList>
    </citation>
    <scope>NUCLEOTIDE SEQUENCE [LARGE SCALE GENOMIC DNA]</scope>
    <source>
        <strain evidence="2 3">YZ-J</strain>
    </source>
</reference>
<dbReference type="Proteomes" id="UP000827084">
    <property type="component" value="Chromosome"/>
</dbReference>
<proteinExistence type="predicted"/>
<dbReference type="RefSeq" id="WP_011790192.1">
    <property type="nucleotide sequence ID" value="NZ_BMPK01000002.1"/>
</dbReference>
<gene>
    <name evidence="2" type="ORF">K3G22_05740</name>
</gene>
<feature type="signal peptide" evidence="1">
    <location>
        <begin position="1"/>
        <end position="21"/>
    </location>
</feature>
<evidence type="ECO:0000313" key="3">
    <source>
        <dbReference type="Proteomes" id="UP000827084"/>
    </source>
</evidence>
<name>A0ABX8XEX8_SHEPU</name>
<feature type="chain" id="PRO_5046759634" evidence="1">
    <location>
        <begin position="22"/>
        <end position="91"/>
    </location>
</feature>
<organism evidence="2 3">
    <name type="scientific">Shewanella putrefaciens</name>
    <name type="common">Pseudomonas putrefaciens</name>
    <dbReference type="NCBI Taxonomy" id="24"/>
    <lineage>
        <taxon>Bacteria</taxon>
        <taxon>Pseudomonadati</taxon>
        <taxon>Pseudomonadota</taxon>
        <taxon>Gammaproteobacteria</taxon>
        <taxon>Alteromonadales</taxon>
        <taxon>Shewanellaceae</taxon>
        <taxon>Shewanella</taxon>
    </lineage>
</organism>
<evidence type="ECO:0000256" key="1">
    <source>
        <dbReference type="SAM" id="SignalP"/>
    </source>
</evidence>
<keyword evidence="1" id="KW-0732">Signal</keyword>
<dbReference type="EMBL" id="CP080635">
    <property type="protein sequence ID" value="QYX73918.1"/>
    <property type="molecule type" value="Genomic_DNA"/>
</dbReference>